<dbReference type="EMBL" id="JAUNZN010000004">
    <property type="protein sequence ID" value="KAK4823112.1"/>
    <property type="molecule type" value="Genomic_DNA"/>
</dbReference>
<name>A0AAN7RZT6_MYCAM</name>
<accession>A0AAN7RZT6</accession>
<evidence type="ECO:0000313" key="2">
    <source>
        <dbReference type="Proteomes" id="UP001333110"/>
    </source>
</evidence>
<dbReference type="AlphaFoldDB" id="A0AAN7RZT6"/>
<dbReference type="Proteomes" id="UP001333110">
    <property type="component" value="Unassembled WGS sequence"/>
</dbReference>
<proteinExistence type="predicted"/>
<reference evidence="1 2" key="1">
    <citation type="journal article" date="2023" name="J. Hered.">
        <title>Chromosome-level genome of the wood stork (Mycteria americana) provides insight into avian chromosome evolution.</title>
        <authorList>
            <person name="Flamio R. Jr."/>
            <person name="Ramstad K.M."/>
        </authorList>
    </citation>
    <scope>NUCLEOTIDE SEQUENCE [LARGE SCALE GENOMIC DNA]</scope>
    <source>
        <strain evidence="1">JAX WOST 10</strain>
    </source>
</reference>
<organism evidence="1 2">
    <name type="scientific">Mycteria americana</name>
    <name type="common">Wood stork</name>
    <dbReference type="NCBI Taxonomy" id="33587"/>
    <lineage>
        <taxon>Eukaryota</taxon>
        <taxon>Metazoa</taxon>
        <taxon>Chordata</taxon>
        <taxon>Craniata</taxon>
        <taxon>Vertebrata</taxon>
        <taxon>Euteleostomi</taxon>
        <taxon>Archelosauria</taxon>
        <taxon>Archosauria</taxon>
        <taxon>Dinosauria</taxon>
        <taxon>Saurischia</taxon>
        <taxon>Theropoda</taxon>
        <taxon>Coelurosauria</taxon>
        <taxon>Aves</taxon>
        <taxon>Neognathae</taxon>
        <taxon>Neoaves</taxon>
        <taxon>Aequornithes</taxon>
        <taxon>Ciconiiformes</taxon>
        <taxon>Ciconiidae</taxon>
        <taxon>Mycteria</taxon>
    </lineage>
</organism>
<evidence type="ECO:0000313" key="1">
    <source>
        <dbReference type="EMBL" id="KAK4823112.1"/>
    </source>
</evidence>
<sequence length="185" mass="20489">MKLVSGERAAVSGMKHGSILIMHSSSSEHFRTGRERDGTWLQIGAASPLRLCWALVPRDVPLSKPIFEVPPQLSKLVKPACSFGKAHHIGPATGTPCLSTPDSASLHRAQRELIFLAEEQMLLWDPEGETTHECRTETWGQAKFLHERLYPCRGRCSASHAISYLLTRALLLPSDQAFKTVQGYT</sequence>
<keyword evidence="2" id="KW-1185">Reference proteome</keyword>
<comment type="caution">
    <text evidence="1">The sequence shown here is derived from an EMBL/GenBank/DDBJ whole genome shotgun (WGS) entry which is preliminary data.</text>
</comment>
<gene>
    <name evidence="1" type="ORF">QYF61_025850</name>
</gene>
<protein>
    <submittedName>
        <fullName evidence="1">Uncharacterized protein</fullName>
    </submittedName>
</protein>